<keyword evidence="3" id="KW-1185">Reference proteome</keyword>
<sequence>MNDGVWAWMGRQWSNFFFILHLDRCAFVGSRHTRMEGGSGNLSRVGKARSTSLSQHMYFLETCFSTRDVVLVFFSF</sequence>
<dbReference type="Proteomes" id="UP001595075">
    <property type="component" value="Unassembled WGS sequence"/>
</dbReference>
<evidence type="ECO:0000313" key="2">
    <source>
        <dbReference type="EMBL" id="KAL2074329.1"/>
    </source>
</evidence>
<gene>
    <name evidence="2" type="ORF">VTL71DRAFT_8107</name>
</gene>
<dbReference type="EMBL" id="JAZHXI010000002">
    <property type="protein sequence ID" value="KAL2074329.1"/>
    <property type="molecule type" value="Genomic_DNA"/>
</dbReference>
<evidence type="ECO:0008006" key="4">
    <source>
        <dbReference type="Google" id="ProtNLM"/>
    </source>
</evidence>
<accession>A0ABR4CZ28</accession>
<comment type="caution">
    <text evidence="2">The sequence shown here is derived from an EMBL/GenBank/DDBJ whole genome shotgun (WGS) entry which is preliminary data.</text>
</comment>
<feature type="signal peptide" evidence="1">
    <location>
        <begin position="1"/>
        <end position="25"/>
    </location>
</feature>
<organism evidence="2 3">
    <name type="scientific">Oculimacula yallundae</name>
    <dbReference type="NCBI Taxonomy" id="86028"/>
    <lineage>
        <taxon>Eukaryota</taxon>
        <taxon>Fungi</taxon>
        <taxon>Dikarya</taxon>
        <taxon>Ascomycota</taxon>
        <taxon>Pezizomycotina</taxon>
        <taxon>Leotiomycetes</taxon>
        <taxon>Helotiales</taxon>
        <taxon>Ploettnerulaceae</taxon>
        <taxon>Oculimacula</taxon>
    </lineage>
</organism>
<proteinExistence type="predicted"/>
<protein>
    <recommendedName>
        <fullName evidence="4">Secreted protein</fullName>
    </recommendedName>
</protein>
<evidence type="ECO:0000256" key="1">
    <source>
        <dbReference type="SAM" id="SignalP"/>
    </source>
</evidence>
<name>A0ABR4CZ28_9HELO</name>
<evidence type="ECO:0000313" key="3">
    <source>
        <dbReference type="Proteomes" id="UP001595075"/>
    </source>
</evidence>
<reference evidence="2 3" key="1">
    <citation type="journal article" date="2024" name="Commun. Biol.">
        <title>Comparative genomic analysis of thermophilic fungi reveals convergent evolutionary adaptations and gene losses.</title>
        <authorList>
            <person name="Steindorff A.S."/>
            <person name="Aguilar-Pontes M.V."/>
            <person name="Robinson A.J."/>
            <person name="Andreopoulos B."/>
            <person name="LaButti K."/>
            <person name="Kuo A."/>
            <person name="Mondo S."/>
            <person name="Riley R."/>
            <person name="Otillar R."/>
            <person name="Haridas S."/>
            <person name="Lipzen A."/>
            <person name="Grimwood J."/>
            <person name="Schmutz J."/>
            <person name="Clum A."/>
            <person name="Reid I.D."/>
            <person name="Moisan M.C."/>
            <person name="Butler G."/>
            <person name="Nguyen T.T.M."/>
            <person name="Dewar K."/>
            <person name="Conant G."/>
            <person name="Drula E."/>
            <person name="Henrissat B."/>
            <person name="Hansel C."/>
            <person name="Singer S."/>
            <person name="Hutchinson M.I."/>
            <person name="de Vries R.P."/>
            <person name="Natvig D.O."/>
            <person name="Powell A.J."/>
            <person name="Tsang A."/>
            <person name="Grigoriev I.V."/>
        </authorList>
    </citation>
    <scope>NUCLEOTIDE SEQUENCE [LARGE SCALE GENOMIC DNA]</scope>
    <source>
        <strain evidence="2 3">CBS 494.80</strain>
    </source>
</reference>
<feature type="chain" id="PRO_5046112386" description="Secreted protein" evidence="1">
    <location>
        <begin position="26"/>
        <end position="76"/>
    </location>
</feature>
<keyword evidence="1" id="KW-0732">Signal</keyword>